<reference evidence="2 3" key="1">
    <citation type="journal article" date="2018" name="Sci. Rep.">
        <title>Genomic signatures of local adaptation to the degree of environmental predictability in rotifers.</title>
        <authorList>
            <person name="Franch-Gras L."/>
            <person name="Hahn C."/>
            <person name="Garcia-Roger E.M."/>
            <person name="Carmona M.J."/>
            <person name="Serra M."/>
            <person name="Gomez A."/>
        </authorList>
    </citation>
    <scope>NUCLEOTIDE SEQUENCE [LARGE SCALE GENOMIC DNA]</scope>
    <source>
        <strain evidence="2">HYR1</strain>
    </source>
</reference>
<keyword evidence="1" id="KW-0472">Membrane</keyword>
<keyword evidence="1" id="KW-0812">Transmembrane</keyword>
<sequence length="70" mass="8150">MNGSITFFSKVWDNPIGKNTKNYIKFEKKIALVLLISTFYFYGHIFSFHQNIEAEKNDVTFSASSTELMF</sequence>
<name>A0A3M7S943_BRAPC</name>
<gene>
    <name evidence="2" type="ORF">BpHYR1_035367</name>
</gene>
<protein>
    <submittedName>
        <fullName evidence="2">Uncharacterized protein</fullName>
    </submittedName>
</protein>
<keyword evidence="3" id="KW-1185">Reference proteome</keyword>
<evidence type="ECO:0000313" key="2">
    <source>
        <dbReference type="EMBL" id="RNA32080.1"/>
    </source>
</evidence>
<comment type="caution">
    <text evidence="2">The sequence shown here is derived from an EMBL/GenBank/DDBJ whole genome shotgun (WGS) entry which is preliminary data.</text>
</comment>
<evidence type="ECO:0000313" key="3">
    <source>
        <dbReference type="Proteomes" id="UP000276133"/>
    </source>
</evidence>
<keyword evidence="1" id="KW-1133">Transmembrane helix</keyword>
<organism evidence="2 3">
    <name type="scientific">Brachionus plicatilis</name>
    <name type="common">Marine rotifer</name>
    <name type="synonym">Brachionus muelleri</name>
    <dbReference type="NCBI Taxonomy" id="10195"/>
    <lineage>
        <taxon>Eukaryota</taxon>
        <taxon>Metazoa</taxon>
        <taxon>Spiralia</taxon>
        <taxon>Gnathifera</taxon>
        <taxon>Rotifera</taxon>
        <taxon>Eurotatoria</taxon>
        <taxon>Monogononta</taxon>
        <taxon>Pseudotrocha</taxon>
        <taxon>Ploima</taxon>
        <taxon>Brachionidae</taxon>
        <taxon>Brachionus</taxon>
    </lineage>
</organism>
<proteinExistence type="predicted"/>
<accession>A0A3M7S943</accession>
<feature type="transmembrane region" description="Helical" evidence="1">
    <location>
        <begin position="30"/>
        <end position="48"/>
    </location>
</feature>
<evidence type="ECO:0000256" key="1">
    <source>
        <dbReference type="SAM" id="Phobius"/>
    </source>
</evidence>
<dbReference type="EMBL" id="REGN01001854">
    <property type="protein sequence ID" value="RNA32080.1"/>
    <property type="molecule type" value="Genomic_DNA"/>
</dbReference>
<dbReference type="AlphaFoldDB" id="A0A3M7S943"/>
<dbReference type="Proteomes" id="UP000276133">
    <property type="component" value="Unassembled WGS sequence"/>
</dbReference>